<accession>A0A085ZMS3</accession>
<dbReference type="Proteomes" id="UP000028715">
    <property type="component" value="Unassembled WGS sequence"/>
</dbReference>
<dbReference type="OrthoDB" id="5464673at2"/>
<gene>
    <name evidence="1" type="ORF">IW19_09495</name>
</gene>
<proteinExistence type="predicted"/>
<evidence type="ECO:0008006" key="3">
    <source>
        <dbReference type="Google" id="ProtNLM"/>
    </source>
</evidence>
<dbReference type="STRING" id="362418.IW19_09495"/>
<comment type="caution">
    <text evidence="1">The sequence shown here is derived from an EMBL/GenBank/DDBJ whole genome shotgun (WGS) entry which is preliminary data.</text>
</comment>
<dbReference type="PANTHER" id="PTHR37841:SF1">
    <property type="entry name" value="DUF3298 DOMAIN-CONTAINING PROTEIN"/>
    <property type="match status" value="1"/>
</dbReference>
<evidence type="ECO:0000313" key="1">
    <source>
        <dbReference type="EMBL" id="KFF05737.1"/>
    </source>
</evidence>
<protein>
    <recommendedName>
        <fullName evidence="3">WG repeat-containing protein</fullName>
    </recommendedName>
</protein>
<dbReference type="AlphaFoldDB" id="A0A085ZMS3"/>
<keyword evidence="2" id="KW-1185">Reference proteome</keyword>
<dbReference type="InterPro" id="IPR032774">
    <property type="entry name" value="WG_beta_rep"/>
</dbReference>
<organism evidence="1 2">
    <name type="scientific">Flavobacterium reichenbachii</name>
    <dbReference type="NCBI Taxonomy" id="362418"/>
    <lineage>
        <taxon>Bacteria</taxon>
        <taxon>Pseudomonadati</taxon>
        <taxon>Bacteroidota</taxon>
        <taxon>Flavobacteriia</taxon>
        <taxon>Flavobacteriales</taxon>
        <taxon>Flavobacteriaceae</taxon>
        <taxon>Flavobacterium</taxon>
    </lineage>
</organism>
<name>A0A085ZMS3_9FLAO</name>
<dbReference type="PANTHER" id="PTHR37841">
    <property type="entry name" value="GLR2918 PROTEIN"/>
    <property type="match status" value="1"/>
</dbReference>
<evidence type="ECO:0000313" key="2">
    <source>
        <dbReference type="Proteomes" id="UP000028715"/>
    </source>
</evidence>
<sequence length="518" mass="60183">MLFYLSLRFTKITIMRIIKLLLFLFPIISSSQQKFDNLREQLAKSKTIGYEYVYSYENNYAVFRTFKDKMGLIDTLGNVIIKPHYQYIYNKENLKNIFEVGNTINKKFKRGYIDLKGNVRIPLEYDNVYSFGKGLISVSKNNKEGVVDTLNKTILPLKYQNIMSQDGILFVQNNNSLDLFDAAGKQLTNFQAKGIEYFTNNKSIVTLQNNTTLIINNKGAVVLNTIKNHKFENIIGTDSYIIRNTITNKKGVINSSGKYEIECKYDDISPSNSIYIVHEKEKYGIITKNDSILKPLIYTSIYNVNYRDTTQFKNQYLTQKGDLKGIINPFMEKEIIPFKYQNIQTFSNDYIVTNSENKNGLYSEKGELIVPEDYEFYNGYKNRIFAVKNTKNYLLTIDNQKYSEIEFLAGEFVKERYFSNGISTSKYQIFKNLNEFGVVSNENKIVIPCGFSSIKQIYSTGEFIVQKNKKYGILNAENKLLLEMKYDTFQIIKEVVKFGIKNQKTPKFHSVNFNENLQ</sequence>
<dbReference type="Pfam" id="PF14903">
    <property type="entry name" value="WG_beta_rep"/>
    <property type="match status" value="6"/>
</dbReference>
<dbReference type="EMBL" id="JPRL01000001">
    <property type="protein sequence ID" value="KFF05737.1"/>
    <property type="molecule type" value="Genomic_DNA"/>
</dbReference>
<dbReference type="eggNOG" id="COG1729">
    <property type="taxonomic scope" value="Bacteria"/>
</dbReference>
<reference evidence="1 2" key="1">
    <citation type="submission" date="2014-07" db="EMBL/GenBank/DDBJ databases">
        <title>Genome of Flavobacterium reichenbachii LMG 25512.</title>
        <authorList>
            <person name="Stropko S.J."/>
            <person name="Pipes S.E."/>
            <person name="Newman J.D."/>
        </authorList>
    </citation>
    <scope>NUCLEOTIDE SEQUENCE [LARGE SCALE GENOMIC DNA]</scope>
    <source>
        <strain evidence="1 2">LMG 25512</strain>
    </source>
</reference>